<gene>
    <name evidence="5" type="ORF">HFV08_15490</name>
</gene>
<feature type="compositionally biased region" description="Basic and acidic residues" evidence="2">
    <location>
        <begin position="37"/>
        <end position="48"/>
    </location>
</feature>
<dbReference type="InterPro" id="IPR001610">
    <property type="entry name" value="PAC"/>
</dbReference>
<evidence type="ECO:0000256" key="2">
    <source>
        <dbReference type="SAM" id="MobiDB-lite"/>
    </source>
</evidence>
<dbReference type="Gene3D" id="3.30.450.40">
    <property type="match status" value="2"/>
</dbReference>
<dbReference type="InterPro" id="IPR001932">
    <property type="entry name" value="PPM-type_phosphatase-like_dom"/>
</dbReference>
<dbReference type="InterPro" id="IPR000700">
    <property type="entry name" value="PAS-assoc_C"/>
</dbReference>
<dbReference type="Gene3D" id="3.30.450.20">
    <property type="entry name" value="PAS domain"/>
    <property type="match status" value="1"/>
</dbReference>
<dbReference type="InterPro" id="IPR013655">
    <property type="entry name" value="PAS_fold_3"/>
</dbReference>
<reference evidence="5 6" key="1">
    <citation type="submission" date="2020-04" db="EMBL/GenBank/DDBJ databases">
        <title>Phylogenetic Diversity and Antibacterial Activity against Ralstonia solanacearum of Endophytic Actinomycete Isolated from Moss.</title>
        <authorList>
            <person name="Zhuang X."/>
        </authorList>
    </citation>
    <scope>NUCLEOTIDE SEQUENCE [LARGE SCALE GENOMIC DNA]</scope>
    <source>
        <strain evidence="5 6">LD120</strain>
    </source>
</reference>
<name>A0ABX1H5P0_9ACTN</name>
<dbReference type="PROSITE" id="PS50113">
    <property type="entry name" value="PAC"/>
    <property type="match status" value="1"/>
</dbReference>
<dbReference type="RefSeq" id="WP_168539841.1">
    <property type="nucleotide sequence ID" value="NZ_JAAWWP010000008.1"/>
</dbReference>
<dbReference type="InterPro" id="IPR035965">
    <property type="entry name" value="PAS-like_dom_sf"/>
</dbReference>
<evidence type="ECO:0000259" key="4">
    <source>
        <dbReference type="PROSITE" id="PS50113"/>
    </source>
</evidence>
<evidence type="ECO:0000313" key="6">
    <source>
        <dbReference type="Proteomes" id="UP000772196"/>
    </source>
</evidence>
<comment type="caution">
    <text evidence="5">The sequence shown here is derived from an EMBL/GenBank/DDBJ whole genome shotgun (WGS) entry which is preliminary data.</text>
</comment>
<dbReference type="SUPFAM" id="SSF81606">
    <property type="entry name" value="PP2C-like"/>
    <property type="match status" value="1"/>
</dbReference>
<accession>A0ABX1H5P0</accession>
<protein>
    <submittedName>
        <fullName evidence="5">SpoIIE family protein phosphatase</fullName>
    </submittedName>
</protein>
<dbReference type="InterPro" id="IPR029016">
    <property type="entry name" value="GAF-like_dom_sf"/>
</dbReference>
<dbReference type="Pfam" id="PF01590">
    <property type="entry name" value="GAF"/>
    <property type="match status" value="1"/>
</dbReference>
<dbReference type="Pfam" id="PF08447">
    <property type="entry name" value="PAS_3"/>
    <property type="match status" value="1"/>
</dbReference>
<dbReference type="EMBL" id="JAAWWP010000008">
    <property type="protein sequence ID" value="NKI42610.1"/>
    <property type="molecule type" value="Genomic_DNA"/>
</dbReference>
<sequence>MPEPQDQGPGGRRPPGRGARDSHGPVTARAPGAYGDPADRQPPREPHPPRHPRPHPQSTDTTGRPSVAEAMAQLLSCPDPQSLLATAMDVWLAGVGASSGAVHLLQDDGWMRMAMGTGYEEELLDRFRMIPPDADLPIVEVARTREPVHVLAEAYRSRFPDVGPLQLQVSFSVLPLLVDDRCLGTLMVQLERLEPLSAEEEHELTLISTVSAHRLDHLLSTGAGAESDERLDQALRLIRGRSRAARLELAMTNAEIGSFDWDFASGKLIWDDRICRIFGFDPKDFDERHETFLDAIHPEDREDVIELLERTKESGIYRGEYRIVWPDGSVHWIDAGGRVVYDTQGRPMGMLGVAQDRTEQHRREEQSASRQRFVLDVSRAFSGAMSTQSVIGQVFDTVLPGLGGTATAVFLREATGLHLVGSRGFHGPDLEHLERLGHLAESGPGHPLLRRLGTDRPVFFADRAEYLRHFASPDPLWAEPPASGAVLPLTTGEGLVGMWIVTYAEPHEFTADVQVAHTAAAGILGQSLARAQQFDARRRQMNELQQLMLPRNLPEVPGLETVVRYLPGSKGLYVGGDWYDILTMPHGTVMLAIGDVQGHSAEAAAVMGQLRTAMWAHAKRGPTPSALMALGNHTLTDLDTDLFATGCLVELDPERGTFTAVRAGHPYPLVVHPDGRVEELEVPGGLPLGTFTGTDYPALAGTLPTGAILLLFTDGLVERPGTDYSGAVHELMHALAEWTARDRAPEHGAGNGAGDGPLGRRTLAARPGDTGPAQSVAAGLSLDALADLVVTPALSRSSHDDIAVVLVRRSG</sequence>
<dbReference type="PROSITE" id="PS50112">
    <property type="entry name" value="PAS"/>
    <property type="match status" value="1"/>
</dbReference>
<dbReference type="Gene3D" id="2.10.70.100">
    <property type="match status" value="1"/>
</dbReference>
<dbReference type="SUPFAM" id="SSF55785">
    <property type="entry name" value="PYP-like sensor domain (PAS domain)"/>
    <property type="match status" value="1"/>
</dbReference>
<dbReference type="Gene3D" id="3.60.40.10">
    <property type="entry name" value="PPM-type phosphatase domain"/>
    <property type="match status" value="1"/>
</dbReference>
<dbReference type="SUPFAM" id="SSF55781">
    <property type="entry name" value="GAF domain-like"/>
    <property type="match status" value="2"/>
</dbReference>
<organism evidence="5 6">
    <name type="scientific">Streptomyces physcomitrii</name>
    <dbReference type="NCBI Taxonomy" id="2724184"/>
    <lineage>
        <taxon>Bacteria</taxon>
        <taxon>Bacillati</taxon>
        <taxon>Actinomycetota</taxon>
        <taxon>Actinomycetes</taxon>
        <taxon>Kitasatosporales</taxon>
        <taxon>Streptomycetaceae</taxon>
        <taxon>Streptomyces</taxon>
    </lineage>
</organism>
<dbReference type="SMART" id="SM00065">
    <property type="entry name" value="GAF"/>
    <property type="match status" value="2"/>
</dbReference>
<feature type="region of interest" description="Disordered" evidence="2">
    <location>
        <begin position="1"/>
        <end position="64"/>
    </location>
</feature>
<feature type="domain" description="PAS" evidence="3">
    <location>
        <begin position="243"/>
        <end position="315"/>
    </location>
</feature>
<dbReference type="SMART" id="SM00331">
    <property type="entry name" value="PP2C_SIG"/>
    <property type="match status" value="1"/>
</dbReference>
<dbReference type="PANTHER" id="PTHR43156">
    <property type="entry name" value="STAGE II SPORULATION PROTEIN E-RELATED"/>
    <property type="match status" value="1"/>
</dbReference>
<dbReference type="InterPro" id="IPR052016">
    <property type="entry name" value="Bact_Sigma-Reg"/>
</dbReference>
<keyword evidence="6" id="KW-1185">Reference proteome</keyword>
<evidence type="ECO:0000256" key="1">
    <source>
        <dbReference type="ARBA" id="ARBA00022801"/>
    </source>
</evidence>
<keyword evidence="1" id="KW-0378">Hydrolase</keyword>
<dbReference type="Pfam" id="PF07228">
    <property type="entry name" value="SpoIIE"/>
    <property type="match status" value="1"/>
</dbReference>
<dbReference type="InterPro" id="IPR003018">
    <property type="entry name" value="GAF"/>
</dbReference>
<feature type="domain" description="PAC" evidence="4">
    <location>
        <begin position="317"/>
        <end position="369"/>
    </location>
</feature>
<dbReference type="InterPro" id="IPR036457">
    <property type="entry name" value="PPM-type-like_dom_sf"/>
</dbReference>
<dbReference type="SMART" id="SM00091">
    <property type="entry name" value="PAS"/>
    <property type="match status" value="1"/>
</dbReference>
<dbReference type="SMART" id="SM00086">
    <property type="entry name" value="PAC"/>
    <property type="match status" value="1"/>
</dbReference>
<evidence type="ECO:0000313" key="5">
    <source>
        <dbReference type="EMBL" id="NKI42610.1"/>
    </source>
</evidence>
<dbReference type="InterPro" id="IPR000014">
    <property type="entry name" value="PAS"/>
</dbReference>
<feature type="region of interest" description="Disordered" evidence="2">
    <location>
        <begin position="744"/>
        <end position="773"/>
    </location>
</feature>
<evidence type="ECO:0000259" key="3">
    <source>
        <dbReference type="PROSITE" id="PS50112"/>
    </source>
</evidence>
<dbReference type="NCBIfam" id="TIGR00229">
    <property type="entry name" value="sensory_box"/>
    <property type="match status" value="1"/>
</dbReference>
<dbReference type="PANTHER" id="PTHR43156:SF2">
    <property type="entry name" value="STAGE II SPORULATION PROTEIN E"/>
    <property type="match status" value="1"/>
</dbReference>
<dbReference type="CDD" id="cd00130">
    <property type="entry name" value="PAS"/>
    <property type="match status" value="1"/>
</dbReference>
<dbReference type="Proteomes" id="UP000772196">
    <property type="component" value="Unassembled WGS sequence"/>
</dbReference>
<proteinExistence type="predicted"/>